<reference evidence="3" key="1">
    <citation type="submission" date="2023-04" db="EMBL/GenBank/DDBJ databases">
        <authorList>
            <person name="Vijverberg K."/>
            <person name="Xiong W."/>
            <person name="Schranz E."/>
        </authorList>
    </citation>
    <scope>NUCLEOTIDE SEQUENCE</scope>
</reference>
<evidence type="ECO:0000313" key="4">
    <source>
        <dbReference type="Proteomes" id="UP001177003"/>
    </source>
</evidence>
<keyword evidence="4" id="KW-1185">Reference proteome</keyword>
<evidence type="ECO:0000256" key="2">
    <source>
        <dbReference type="SAM" id="MobiDB-lite"/>
    </source>
</evidence>
<protein>
    <submittedName>
        <fullName evidence="3">Uncharacterized protein</fullName>
    </submittedName>
</protein>
<name>A0AA35Z398_LACSI</name>
<feature type="compositionally biased region" description="Acidic residues" evidence="2">
    <location>
        <begin position="201"/>
        <end position="225"/>
    </location>
</feature>
<feature type="region of interest" description="Disordered" evidence="2">
    <location>
        <begin position="193"/>
        <end position="225"/>
    </location>
</feature>
<dbReference type="Proteomes" id="UP001177003">
    <property type="component" value="Chromosome 5"/>
</dbReference>
<proteinExistence type="predicted"/>
<feature type="coiled-coil region" evidence="1">
    <location>
        <begin position="228"/>
        <end position="255"/>
    </location>
</feature>
<evidence type="ECO:0000313" key="3">
    <source>
        <dbReference type="EMBL" id="CAI9285060.1"/>
    </source>
</evidence>
<gene>
    <name evidence="3" type="ORF">LSALG_LOCUS24549</name>
</gene>
<organism evidence="3 4">
    <name type="scientific">Lactuca saligna</name>
    <name type="common">Willowleaf lettuce</name>
    <dbReference type="NCBI Taxonomy" id="75948"/>
    <lineage>
        <taxon>Eukaryota</taxon>
        <taxon>Viridiplantae</taxon>
        <taxon>Streptophyta</taxon>
        <taxon>Embryophyta</taxon>
        <taxon>Tracheophyta</taxon>
        <taxon>Spermatophyta</taxon>
        <taxon>Magnoliopsida</taxon>
        <taxon>eudicotyledons</taxon>
        <taxon>Gunneridae</taxon>
        <taxon>Pentapetalae</taxon>
        <taxon>asterids</taxon>
        <taxon>campanulids</taxon>
        <taxon>Asterales</taxon>
        <taxon>Asteraceae</taxon>
        <taxon>Cichorioideae</taxon>
        <taxon>Cichorieae</taxon>
        <taxon>Lactucinae</taxon>
        <taxon>Lactuca</taxon>
    </lineage>
</organism>
<dbReference type="EMBL" id="OX465081">
    <property type="protein sequence ID" value="CAI9285060.1"/>
    <property type="molecule type" value="Genomic_DNA"/>
</dbReference>
<sequence>MSRAASMSRDLLNIDVYHKGVFSPNPLVYFHPDKVPVMGLDVRNMDFKEFKTYLQKLINNRCRDMYYCLKNRSLVDGLRELRDEDDYVRFVDAGFDDDDNQISIYIDDHHEPLLDWIEEEKAEEWDSGTETYKDDVDSVLSDDLSVDHEADDEDIQWHEVVDPFLSQKNLIPQRGIEEEAGANKATIGEGAVEEGVSQDGISEDGVNEDGVSEDGIGEEEAVEEGDIEDHQEDEIEHQEDEINHQVDEIDHQENHVEGHQEDHIEDHQEGVVQDEAHHIEVVQDEANHEEAVDHHKPDFDEVHHYQHQPVFFSAFCC</sequence>
<accession>A0AA35Z398</accession>
<keyword evidence="1" id="KW-0175">Coiled coil</keyword>
<dbReference type="AlphaFoldDB" id="A0AA35Z398"/>
<evidence type="ECO:0000256" key="1">
    <source>
        <dbReference type="SAM" id="Coils"/>
    </source>
</evidence>